<dbReference type="InterPro" id="IPR036942">
    <property type="entry name" value="Beta-barrel_TonB_sf"/>
</dbReference>
<dbReference type="SUPFAM" id="SSF56935">
    <property type="entry name" value="Porins"/>
    <property type="match status" value="1"/>
</dbReference>
<dbReference type="Pfam" id="PF13715">
    <property type="entry name" value="CarbopepD_reg_2"/>
    <property type="match status" value="1"/>
</dbReference>
<evidence type="ECO:0000259" key="8">
    <source>
        <dbReference type="SMART" id="SM00965"/>
    </source>
</evidence>
<dbReference type="Gene3D" id="2.40.170.20">
    <property type="entry name" value="TonB-dependent receptor, beta-barrel domain"/>
    <property type="match status" value="1"/>
</dbReference>
<protein>
    <submittedName>
        <fullName evidence="9">SusC/RagA family TonB-linked outer membrane protein</fullName>
    </submittedName>
</protein>
<evidence type="ECO:0000256" key="1">
    <source>
        <dbReference type="ARBA" id="ARBA00004571"/>
    </source>
</evidence>
<comment type="subcellular location">
    <subcellularLocation>
        <location evidence="1 7">Cell outer membrane</location>
        <topology evidence="1 7">Multi-pass membrane protein</topology>
    </subcellularLocation>
</comment>
<evidence type="ECO:0000256" key="3">
    <source>
        <dbReference type="ARBA" id="ARBA00022452"/>
    </source>
</evidence>
<evidence type="ECO:0000256" key="2">
    <source>
        <dbReference type="ARBA" id="ARBA00022448"/>
    </source>
</evidence>
<keyword evidence="5 7" id="KW-0472">Membrane</keyword>
<evidence type="ECO:0000313" key="9">
    <source>
        <dbReference type="EMBL" id="GHB54284.1"/>
    </source>
</evidence>
<keyword evidence="10" id="KW-1185">Reference proteome</keyword>
<keyword evidence="4 7" id="KW-0812">Transmembrane</keyword>
<dbReference type="AlphaFoldDB" id="A0A8J3G7D1"/>
<sequence length="1103" mass="120375">MKKQLRARKLLQRIMRITLLQTILTGLTLTLCYAHEAHTQGLLDRAVSVKANNVELRKVLSRIENEVSVKFVYSSTVIQPDRRVSVKAEQRKLSEVLAQILQPLDISYRVIGGQIMLTRLGAEPSSLWPTLHVEEAAERRVTGTVRDENGGTLPGVSVVLKGTQRGTTTDTDGKFALEVPDESSVLVFSFVGYSSQEVTVGTQSSLSISLVPESKALNEVVVIGYGSVKRKDLTGAVSQIDTKDIDAFPVSDVQQALRGRAPGVRVIQSSGQPGASVQVQVRGGNSFLGNNNPLYVVDGFPLTGGISFLNPSDIATMDILKDASATAIYGARGANGVVIITTRQGKEGRSRVSLDSYYGFQNAAKRFDLLNPQQYAEVANEQLTNDGKPAQFTGSDFANTDWQDEIFQTAPIQNHVLTFSGGNEKTRYSVSGNFFKQEGIILNSGTDRGSFRFGLNQNVSDRFSFSTHFVGSRFTLNNSRANNGSRGNNILSSAIVSPPTVPVRDSNGNYPNVAPYSFSPNVLQHPLLYAEILDQSKRTSLLADFSATLTILEGLTFKTLFGTEQAFDERNFYSPTTLKLSSANGNASSSFGRDVSFLNENILSYTRAFNQSTLNAVAGFTWQNQNSYDNSQGGSGFLNDILQNNNLGAAEVTNPNSSNYSEWALLSWLGRVNYSLADKFLFTVSARADGSSRFGANNKWGFFPSGAIAYKLSEEAFIKSIKAISTLKLRLSYGTTGSTTLSPFQSLNRLGVQRATFGKTDLIGYTPIALPNDNLKWETTAQFDVGLDAGLFNERLRITFDYYRKSTTDLLARVTLPGSTGFGSITTNLGEIQNAGVELGIGADIVDRAFKWDVFAQMSTNKNKVIDIGGSDIFGGGINLPFGSAINIAREGQPLGLFYGFKEDGLDEKGQIKYLDLNNDGAITNSDQTIIGNPYPDFIFSLNNNLNFKNFELNVFLEGVQGNDLFFGTGGSISNSFNSGENQLVDVYNNRWRPDSPDPNALYPKLSTTSAFRVSDRFIKNASYLRIKNVRLAYNLPITSLGVKWIQSIQLYASAQNLLTITKYPGLDPEVNTRSSTGDLRIGIDETGYPAARTLTFGLKAGF</sequence>
<dbReference type="InterPro" id="IPR011662">
    <property type="entry name" value="Secretin/TonB_short_N"/>
</dbReference>
<feature type="domain" description="Secretin/TonB short N-terminal" evidence="8">
    <location>
        <begin position="69"/>
        <end position="120"/>
    </location>
</feature>
<comment type="caution">
    <text evidence="9">The sequence shown here is derived from an EMBL/GenBank/DDBJ whole genome shotgun (WGS) entry which is preliminary data.</text>
</comment>
<dbReference type="EMBL" id="BMXF01000001">
    <property type="protein sequence ID" value="GHB54284.1"/>
    <property type="molecule type" value="Genomic_DNA"/>
</dbReference>
<keyword evidence="2 7" id="KW-0813">Transport</keyword>
<dbReference type="RefSeq" id="WP_189562686.1">
    <property type="nucleotide sequence ID" value="NZ_BMXF01000001.1"/>
</dbReference>
<dbReference type="NCBIfam" id="TIGR04057">
    <property type="entry name" value="SusC_RagA_signa"/>
    <property type="match status" value="1"/>
</dbReference>
<dbReference type="InterPro" id="IPR023997">
    <property type="entry name" value="TonB-dep_OMP_SusC/RagA_CS"/>
</dbReference>
<dbReference type="Pfam" id="PF07715">
    <property type="entry name" value="Plug"/>
    <property type="match status" value="1"/>
</dbReference>
<dbReference type="PROSITE" id="PS52016">
    <property type="entry name" value="TONB_DEPENDENT_REC_3"/>
    <property type="match status" value="1"/>
</dbReference>
<accession>A0A8J3G7D1</accession>
<dbReference type="FunFam" id="2.170.130.10:FF:000008">
    <property type="entry name" value="SusC/RagA family TonB-linked outer membrane protein"/>
    <property type="match status" value="1"/>
</dbReference>
<evidence type="ECO:0000256" key="5">
    <source>
        <dbReference type="ARBA" id="ARBA00023136"/>
    </source>
</evidence>
<keyword evidence="6 7" id="KW-0998">Cell outer membrane</keyword>
<dbReference type="InterPro" id="IPR037066">
    <property type="entry name" value="Plug_dom_sf"/>
</dbReference>
<dbReference type="SUPFAM" id="SSF49464">
    <property type="entry name" value="Carboxypeptidase regulatory domain-like"/>
    <property type="match status" value="1"/>
</dbReference>
<keyword evidence="3 7" id="KW-1134">Transmembrane beta strand</keyword>
<comment type="similarity">
    <text evidence="7">Belongs to the TonB-dependent receptor family.</text>
</comment>
<dbReference type="NCBIfam" id="TIGR04056">
    <property type="entry name" value="OMP_RagA_SusC"/>
    <property type="match status" value="1"/>
</dbReference>
<dbReference type="InterPro" id="IPR008969">
    <property type="entry name" value="CarboxyPept-like_regulatory"/>
</dbReference>
<organism evidence="9 10">
    <name type="scientific">Persicitalea jodogahamensis</name>
    <dbReference type="NCBI Taxonomy" id="402147"/>
    <lineage>
        <taxon>Bacteria</taxon>
        <taxon>Pseudomonadati</taxon>
        <taxon>Bacteroidota</taxon>
        <taxon>Cytophagia</taxon>
        <taxon>Cytophagales</taxon>
        <taxon>Spirosomataceae</taxon>
        <taxon>Persicitalea</taxon>
    </lineage>
</organism>
<gene>
    <name evidence="9" type="ORF">GCM10007390_04060</name>
</gene>
<dbReference type="GO" id="GO:0009279">
    <property type="term" value="C:cell outer membrane"/>
    <property type="evidence" value="ECO:0007669"/>
    <property type="project" value="UniProtKB-SubCell"/>
</dbReference>
<name>A0A8J3G7D1_9BACT</name>
<evidence type="ECO:0000256" key="6">
    <source>
        <dbReference type="ARBA" id="ARBA00023237"/>
    </source>
</evidence>
<reference evidence="9 10" key="1">
    <citation type="journal article" date="2014" name="Int. J. Syst. Evol. Microbiol.">
        <title>Complete genome sequence of Corynebacterium casei LMG S-19264T (=DSM 44701T), isolated from a smear-ripened cheese.</title>
        <authorList>
            <consortium name="US DOE Joint Genome Institute (JGI-PGF)"/>
            <person name="Walter F."/>
            <person name="Albersmeier A."/>
            <person name="Kalinowski J."/>
            <person name="Ruckert C."/>
        </authorList>
    </citation>
    <scope>NUCLEOTIDE SEQUENCE [LARGE SCALE GENOMIC DNA]</scope>
    <source>
        <strain evidence="9 10">KCTC 12866</strain>
    </source>
</reference>
<evidence type="ECO:0000313" key="10">
    <source>
        <dbReference type="Proteomes" id="UP000598271"/>
    </source>
</evidence>
<dbReference type="Proteomes" id="UP000598271">
    <property type="component" value="Unassembled WGS sequence"/>
</dbReference>
<evidence type="ECO:0000256" key="4">
    <source>
        <dbReference type="ARBA" id="ARBA00022692"/>
    </source>
</evidence>
<dbReference type="InterPro" id="IPR039426">
    <property type="entry name" value="TonB-dep_rcpt-like"/>
</dbReference>
<dbReference type="Gene3D" id="2.60.40.1120">
    <property type="entry name" value="Carboxypeptidase-like, regulatory domain"/>
    <property type="match status" value="1"/>
</dbReference>
<dbReference type="Gene3D" id="2.170.130.10">
    <property type="entry name" value="TonB-dependent receptor, plug domain"/>
    <property type="match status" value="1"/>
</dbReference>
<dbReference type="SMART" id="SM00965">
    <property type="entry name" value="STN"/>
    <property type="match status" value="1"/>
</dbReference>
<dbReference type="InterPro" id="IPR012910">
    <property type="entry name" value="Plug_dom"/>
</dbReference>
<evidence type="ECO:0000256" key="7">
    <source>
        <dbReference type="PROSITE-ProRule" id="PRU01360"/>
    </source>
</evidence>
<proteinExistence type="inferred from homology"/>
<dbReference type="InterPro" id="IPR023996">
    <property type="entry name" value="TonB-dep_OMP_SusC/RagA"/>
</dbReference>